<gene>
    <name evidence="2" type="ORF">VSR74_20670</name>
</gene>
<reference evidence="2 3" key="1">
    <citation type="submission" date="2024-01" db="EMBL/GenBank/DDBJ databases">
        <title>Pseudocitrobacter sp. Endophytic strain Cyp-38L.</title>
        <authorList>
            <person name="Amer M.A."/>
            <person name="Hamed S.M."/>
        </authorList>
    </citation>
    <scope>NUCLEOTIDE SEQUENCE [LARGE SCALE GENOMIC DNA]</scope>
    <source>
        <strain evidence="2 3">Cyp38S</strain>
    </source>
</reference>
<proteinExistence type="predicted"/>
<feature type="domain" description="YjiS-like" evidence="1">
    <location>
        <begin position="20"/>
        <end position="52"/>
    </location>
</feature>
<evidence type="ECO:0000313" key="2">
    <source>
        <dbReference type="EMBL" id="MEO3992214.1"/>
    </source>
</evidence>
<keyword evidence="3" id="KW-1185">Reference proteome</keyword>
<protein>
    <submittedName>
        <fullName evidence="2">DUF1127 domain-containing protein</fullName>
    </submittedName>
</protein>
<accession>A0ABV0HP48</accession>
<name>A0ABV0HP48_9ENTR</name>
<organism evidence="2 3">
    <name type="scientific">Pseudocitrobacter cyperus</name>
    <dbReference type="NCBI Taxonomy" id="3112843"/>
    <lineage>
        <taxon>Bacteria</taxon>
        <taxon>Pseudomonadati</taxon>
        <taxon>Pseudomonadota</taxon>
        <taxon>Gammaproteobacteria</taxon>
        <taxon>Enterobacterales</taxon>
        <taxon>Enterobacteriaceae</taxon>
        <taxon>Pseudocitrobacter</taxon>
    </lineage>
</organism>
<evidence type="ECO:0000313" key="3">
    <source>
        <dbReference type="Proteomes" id="UP001444146"/>
    </source>
</evidence>
<evidence type="ECO:0000259" key="1">
    <source>
        <dbReference type="Pfam" id="PF06568"/>
    </source>
</evidence>
<comment type="caution">
    <text evidence="2">The sequence shown here is derived from an EMBL/GenBank/DDBJ whole genome shotgun (WGS) entry which is preliminary data.</text>
</comment>
<dbReference type="Proteomes" id="UP001444146">
    <property type="component" value="Unassembled WGS sequence"/>
</dbReference>
<dbReference type="InterPro" id="IPR009506">
    <property type="entry name" value="YjiS-like"/>
</dbReference>
<dbReference type="Pfam" id="PF06568">
    <property type="entry name" value="YjiS-like"/>
    <property type="match status" value="1"/>
</dbReference>
<dbReference type="EMBL" id="JAYMYY010000009">
    <property type="protein sequence ID" value="MEO3992214.1"/>
    <property type="molecule type" value="Genomic_DNA"/>
</dbReference>
<sequence>MGFYENRAKRPFIGWVLLYRAVQQWYLRKRTQRILDKMSDEQLKDIGLTRNDYR</sequence>
<dbReference type="RefSeq" id="WP_347796439.1">
    <property type="nucleotide sequence ID" value="NZ_JAYMYY010000009.1"/>
</dbReference>